<feature type="compositionally biased region" description="Polar residues" evidence="2">
    <location>
        <begin position="267"/>
        <end position="287"/>
    </location>
</feature>
<dbReference type="RefSeq" id="XP_014172929.1">
    <property type="nucleotide sequence ID" value="XM_014317454.1"/>
</dbReference>
<dbReference type="InterPro" id="IPR040349">
    <property type="entry name" value="Csm1/Pcs1"/>
</dbReference>
<dbReference type="eggNOG" id="ENOG502SC4G">
    <property type="taxonomic scope" value="Eukaryota"/>
</dbReference>
<dbReference type="HOGENOM" id="CLU_029214_1_0_1"/>
<dbReference type="Pfam" id="PF12539">
    <property type="entry name" value="Csm1"/>
    <property type="match status" value="1"/>
</dbReference>
<gene>
    <name evidence="4" type="ORF">CMQ_375</name>
</gene>
<dbReference type="Gene3D" id="3.90.1150.80">
    <property type="match status" value="1"/>
</dbReference>
<dbReference type="Proteomes" id="UP000007796">
    <property type="component" value="Unassembled WGS sequence"/>
</dbReference>
<evidence type="ECO:0000313" key="5">
    <source>
        <dbReference type="Proteomes" id="UP000007796"/>
    </source>
</evidence>
<feature type="coiled-coil region" evidence="1">
    <location>
        <begin position="389"/>
        <end position="416"/>
    </location>
</feature>
<dbReference type="GO" id="GO:0005730">
    <property type="term" value="C:nucleolus"/>
    <property type="evidence" value="ECO:0007669"/>
    <property type="project" value="TreeGrafter"/>
</dbReference>
<dbReference type="GO" id="GO:0051315">
    <property type="term" value="P:attachment of mitotic spindle microtubules to kinetochore"/>
    <property type="evidence" value="ECO:0007669"/>
    <property type="project" value="TreeGrafter"/>
</dbReference>
<dbReference type="OrthoDB" id="2431049at2759"/>
<dbReference type="GO" id="GO:0045144">
    <property type="term" value="P:meiotic sister chromatid segregation"/>
    <property type="evidence" value="ECO:0007669"/>
    <property type="project" value="TreeGrafter"/>
</dbReference>
<feature type="compositionally biased region" description="Low complexity" evidence="2">
    <location>
        <begin position="142"/>
        <end position="152"/>
    </location>
</feature>
<dbReference type="GeneID" id="25976884"/>
<dbReference type="InterPro" id="IPR038608">
    <property type="entry name" value="Csm1/Pcs1_C_sf"/>
</dbReference>
<sequence length="580" mass="60968">MARTKASSNLLNLVESDSEDDLGGGTAAAAAAKAKTAKASTTTATKKTTSIRDMPPKKGRQQAPAAATKASSTASKITKPAQKKESAAAIRRRAAAAEAAIAEAAEEAAATSRQVLADRTNEQLAEAVAPAKAKGRGRTGRKAAAAAAAVSTEDGEDTDAETAASAKAEETAKNRGRGRPKAGAQAAKDKDENKGKEAPKASRRKAAAAGKKAAVEEEDESMEQDETAEAEEGDDQDEATQLTDSMDIDEKADDETTMHAQTEAPPATSQAGFQSPMRRSQPAQRPSSALRGKGVAVSSEPSGDAAVRRRLGDLTKKHDSLEVRFQNLRDVGVKEAERNFERLKRQGDERVKISDELIASLRAELATYRDLAKEGARAKREWDACEARAAELQGRVDQLTAALGDAKAEARSLTTKLAAARTSVAEGVAAGAVAGVVPGSAMKKMAGHGGLAADRAAAAAAAAASQVVQLKENLYGDLTGLLVYSARRDGSRELYDCIQTGRSGSLHFKLCIDNDSSHGRDGGGDDDNESQFVYMPQLDASRDADLISRLPDYLVEEISFPRAQAAKFYSRVVQSLMADK</sequence>
<reference evidence="4 5" key="1">
    <citation type="journal article" date="2011" name="Proc. Natl. Acad. Sci. U.S.A.">
        <title>Genome and transcriptome analyses of the mountain pine beetle-fungal symbiont Grosmannia clavigera, a lodgepole pine pathogen.</title>
        <authorList>
            <person name="DiGuistini S."/>
            <person name="Wang Y."/>
            <person name="Liao N.Y."/>
            <person name="Taylor G."/>
            <person name="Tanguay P."/>
            <person name="Feau N."/>
            <person name="Henrissat B."/>
            <person name="Chan S.K."/>
            <person name="Hesse-Orce U."/>
            <person name="Alamouti S.M."/>
            <person name="Tsui C.K.M."/>
            <person name="Docking R.T."/>
            <person name="Levasseur A."/>
            <person name="Haridas S."/>
            <person name="Robertson G."/>
            <person name="Birol I."/>
            <person name="Holt R.A."/>
            <person name="Marra M.A."/>
            <person name="Hamelin R.C."/>
            <person name="Hirst M."/>
            <person name="Jones S.J.M."/>
            <person name="Bohlmann J."/>
            <person name="Breuil C."/>
        </authorList>
    </citation>
    <scope>NUCLEOTIDE SEQUENCE [LARGE SCALE GENOMIC DNA]</scope>
    <source>
        <strain evidence="5">kw1407 / UAMH 11150</strain>
    </source>
</reference>
<proteinExistence type="predicted"/>
<dbReference type="EMBL" id="GL629765">
    <property type="protein sequence ID" value="EFX03447.1"/>
    <property type="molecule type" value="Genomic_DNA"/>
</dbReference>
<feature type="compositionally biased region" description="Low complexity" evidence="2">
    <location>
        <begin position="96"/>
        <end position="110"/>
    </location>
</feature>
<name>F0XFV0_GROCL</name>
<dbReference type="FunFam" id="3.90.1150.80:FF:000001">
    <property type="entry name" value="Chromosome segregation protein (Pcs1)"/>
    <property type="match status" value="1"/>
</dbReference>
<dbReference type="InParanoid" id="F0XFV0"/>
<dbReference type="GO" id="GO:1990644">
    <property type="term" value="F:microtubule site clamp"/>
    <property type="evidence" value="ECO:0007669"/>
    <property type="project" value="TreeGrafter"/>
</dbReference>
<accession>F0XFV0</accession>
<dbReference type="PANTHER" id="PTHR28006">
    <property type="entry name" value="MONOPOLIN COMPLEX SUBUNIT CSM1"/>
    <property type="match status" value="1"/>
</dbReference>
<feature type="compositionally biased region" description="Low complexity" evidence="2">
    <location>
        <begin position="27"/>
        <end position="48"/>
    </location>
</feature>
<keyword evidence="5" id="KW-1185">Reference proteome</keyword>
<feature type="region of interest" description="Disordered" evidence="2">
    <location>
        <begin position="1"/>
        <end position="114"/>
    </location>
</feature>
<feature type="compositionally biased region" description="Low complexity" evidence="2">
    <location>
        <begin position="63"/>
        <end position="80"/>
    </location>
</feature>
<dbReference type="CDD" id="cd23787">
    <property type="entry name" value="RWD_CSM1"/>
    <property type="match status" value="1"/>
</dbReference>
<evidence type="ECO:0000256" key="1">
    <source>
        <dbReference type="SAM" id="Coils"/>
    </source>
</evidence>
<dbReference type="GO" id="GO:0034506">
    <property type="term" value="C:chromosome, centromeric core domain"/>
    <property type="evidence" value="ECO:0007669"/>
    <property type="project" value="TreeGrafter"/>
</dbReference>
<evidence type="ECO:0000256" key="2">
    <source>
        <dbReference type="SAM" id="MobiDB-lite"/>
    </source>
</evidence>
<evidence type="ECO:0000313" key="4">
    <source>
        <dbReference type="EMBL" id="EFX03447.1"/>
    </source>
</evidence>
<dbReference type="PANTHER" id="PTHR28006:SF1">
    <property type="entry name" value="MONOPOLIN COMPLEX SUBUNIT CSM1"/>
    <property type="match status" value="1"/>
</dbReference>
<dbReference type="GO" id="GO:0033551">
    <property type="term" value="C:monopolin complex"/>
    <property type="evidence" value="ECO:0007669"/>
    <property type="project" value="InterPro"/>
</dbReference>
<dbReference type="STRING" id="655863.F0XFV0"/>
<dbReference type="AlphaFoldDB" id="F0XFV0"/>
<feature type="compositionally biased region" description="Basic and acidic residues" evidence="2">
    <location>
        <begin position="187"/>
        <end position="200"/>
    </location>
</feature>
<dbReference type="Gene3D" id="1.10.287.1490">
    <property type="match status" value="1"/>
</dbReference>
<feature type="compositionally biased region" description="Polar residues" evidence="2">
    <location>
        <begin position="1"/>
        <end position="11"/>
    </location>
</feature>
<organism evidence="5">
    <name type="scientific">Grosmannia clavigera (strain kw1407 / UAMH 11150)</name>
    <name type="common">Blue stain fungus</name>
    <name type="synonym">Graphiocladiella clavigera</name>
    <dbReference type="NCBI Taxonomy" id="655863"/>
    <lineage>
        <taxon>Eukaryota</taxon>
        <taxon>Fungi</taxon>
        <taxon>Dikarya</taxon>
        <taxon>Ascomycota</taxon>
        <taxon>Pezizomycotina</taxon>
        <taxon>Sordariomycetes</taxon>
        <taxon>Sordariomycetidae</taxon>
        <taxon>Ophiostomatales</taxon>
        <taxon>Ophiostomataceae</taxon>
        <taxon>Leptographium</taxon>
    </lineage>
</organism>
<evidence type="ECO:0000259" key="3">
    <source>
        <dbReference type="Pfam" id="PF12539"/>
    </source>
</evidence>
<protein>
    <submittedName>
        <fullName evidence="4">Chromosome segregation protein</fullName>
    </submittedName>
</protein>
<dbReference type="InterPro" id="IPR020981">
    <property type="entry name" value="Csm1/Pcs1_C"/>
</dbReference>
<keyword evidence="1" id="KW-0175">Coiled coil</keyword>
<feature type="domain" description="Monopolin complex subunit Csm1/Pcs1 C-terminal" evidence="3">
    <location>
        <begin position="469"/>
        <end position="562"/>
    </location>
</feature>
<feature type="region of interest" description="Disordered" evidence="2">
    <location>
        <begin position="127"/>
        <end position="304"/>
    </location>
</feature>
<dbReference type="GO" id="GO:0072686">
    <property type="term" value="C:mitotic spindle"/>
    <property type="evidence" value="ECO:0007669"/>
    <property type="project" value="TreeGrafter"/>
</dbReference>
<feature type="compositionally biased region" description="Acidic residues" evidence="2">
    <location>
        <begin position="246"/>
        <end position="255"/>
    </location>
</feature>
<feature type="compositionally biased region" description="Acidic residues" evidence="2">
    <location>
        <begin position="216"/>
        <end position="238"/>
    </location>
</feature>